<dbReference type="Pfam" id="PF13953">
    <property type="entry name" value="PapC_C"/>
    <property type="match status" value="1"/>
</dbReference>
<name>A0A2S0I4B2_9BURK</name>
<protein>
    <submittedName>
        <fullName evidence="13">Fimbrial assembly protein</fullName>
    </submittedName>
</protein>
<feature type="domain" description="PapC-like C-terminal" evidence="11">
    <location>
        <begin position="762"/>
        <end position="827"/>
    </location>
</feature>
<evidence type="ECO:0000256" key="9">
    <source>
        <dbReference type="RuleBase" id="RU003884"/>
    </source>
</evidence>
<evidence type="ECO:0000256" key="5">
    <source>
        <dbReference type="ARBA" id="ARBA00022692"/>
    </source>
</evidence>
<accession>A0A2S0I4B2</accession>
<keyword evidence="3 9" id="KW-0813">Transport</keyword>
<dbReference type="GO" id="GO:0015473">
    <property type="term" value="F:fimbrial usher porin activity"/>
    <property type="evidence" value="ECO:0007669"/>
    <property type="project" value="InterPro"/>
</dbReference>
<dbReference type="InterPro" id="IPR025949">
    <property type="entry name" value="PapC-like_C"/>
</dbReference>
<dbReference type="InterPro" id="IPR025885">
    <property type="entry name" value="PapC_N"/>
</dbReference>
<dbReference type="InterPro" id="IPR043142">
    <property type="entry name" value="PapC-like_C_sf"/>
</dbReference>
<dbReference type="GO" id="GO:0009279">
    <property type="term" value="C:cell outer membrane"/>
    <property type="evidence" value="ECO:0007669"/>
    <property type="project" value="UniProtKB-SubCell"/>
</dbReference>
<dbReference type="Proteomes" id="UP000239477">
    <property type="component" value="Chromosome"/>
</dbReference>
<dbReference type="PANTHER" id="PTHR30451">
    <property type="entry name" value="OUTER MEMBRANE USHER PROTEIN"/>
    <property type="match status" value="1"/>
</dbReference>
<evidence type="ECO:0000256" key="4">
    <source>
        <dbReference type="ARBA" id="ARBA00022452"/>
    </source>
</evidence>
<evidence type="ECO:0000256" key="6">
    <source>
        <dbReference type="ARBA" id="ARBA00022729"/>
    </source>
</evidence>
<dbReference type="InterPro" id="IPR000015">
    <property type="entry name" value="Fimb_usher"/>
</dbReference>
<sequence>MMGSSTMARFGLAAITLGLLGTSAYAMGSELAALDTEVEFNDTFLKGSSVDVRQFARSNSLTPGIHRLDVLVNDRWLGRYDVRIGRPSSGLAWMQPCFDQALTEHVGIDLSKVDASITARLDSGHCIAISDLVKDARADVDVGEQRVNMRVPQASLHRQGRGSVDPAHWDEGITAALFNYNANFYQSRSYQTTTTQGYAGLNAGANIGAWRFRHTGNVTHGSEMGTRYQSVQTNLRRNLTSIKSQLIIGDAFTDGSTFDSVGFRGVQLSSDDRMYPDSQRGFAPTIRGIASTNARVQIRQNGNIIHETTVAPGAFIIDDLYATGYGGDLEVVVNEADGRVLVSRVPFSGAVNSLRPGVTRYSVTAGQYRNPQSLDRPWMAQATVQHGISNLVTAYGGLTAAQGYGAVLGGAALNTAFGAFGLDITQAATRLPKEENRNGQSVRLSYSKFLEPTRTSVTLAAYRYSSRGYLSLADAMARRSPHAQLPSPDQYATQRGRLQATINQSLPPGYGSLHFSGSTQNYWDQPGRDTQIQAGYSNSYKSVNYGVSVSRQLNVGMQEWNNQIMLNLGIPLGHGRNHLYASTSLQRGSDGSGNIQQSIAGSLGAHNEFNYGLSAGRSTTRHGLANTNVAANAAYITPVATVSASAGTSPNYSQQGVGISGGIVAYGGGVVFTPTAGETLAIVEAKDAAGARVLNGTGLRLDASGRAVISTLMPYARNSIELDPKGLPLNIELKATDQHVAPTAGAVVRLSFETEDTGNAALLTVVSSNGVALPFGADVLDAAGTRVGVVAQGGRILARGLKSDSGTLTVKWGAGDAQACTFDYTFPAQRPVVDASLLQISDLVCEAPDPTTIARHSR</sequence>
<dbReference type="SUPFAM" id="SSF141729">
    <property type="entry name" value="FimD N-terminal domain-like"/>
    <property type="match status" value="1"/>
</dbReference>
<reference evidence="13 14" key="1">
    <citation type="submission" date="2017-09" db="EMBL/GenBank/DDBJ databases">
        <title>Genomic, metabolic, and phenotypic characteristics of bacterial isolates from the natural microbiome of the model nematode Caenorhabditis elegans.</title>
        <authorList>
            <person name="Zimmermann J."/>
            <person name="Obeng N."/>
            <person name="Yang W."/>
            <person name="Obeng O."/>
            <person name="Kissoyan K."/>
            <person name="Pees B."/>
            <person name="Dirksen P."/>
            <person name="Hoppner M."/>
            <person name="Franke A."/>
            <person name="Rosenstiel P."/>
            <person name="Leippe M."/>
            <person name="Dierking K."/>
            <person name="Kaleta C."/>
            <person name="Schulenburg H."/>
        </authorList>
    </citation>
    <scope>NUCLEOTIDE SEQUENCE [LARGE SCALE GENOMIC DNA]</scope>
    <source>
        <strain evidence="13 14">MYb73</strain>
    </source>
</reference>
<dbReference type="Gene3D" id="2.60.40.2610">
    <property type="entry name" value="Outer membrane usher protein FimD, plug domain"/>
    <property type="match status" value="1"/>
</dbReference>
<evidence type="ECO:0000313" key="13">
    <source>
        <dbReference type="EMBL" id="AVJ26870.1"/>
    </source>
</evidence>
<dbReference type="InterPro" id="IPR037224">
    <property type="entry name" value="PapC_N_sf"/>
</dbReference>
<evidence type="ECO:0000256" key="3">
    <source>
        <dbReference type="ARBA" id="ARBA00022448"/>
    </source>
</evidence>
<keyword evidence="7 9" id="KW-0472">Membrane</keyword>
<dbReference type="InterPro" id="IPR018030">
    <property type="entry name" value="Fimbrial_membr_usher_CS"/>
</dbReference>
<organism evidence="13 14">
    <name type="scientific">Achromobacter spanius</name>
    <dbReference type="NCBI Taxonomy" id="217203"/>
    <lineage>
        <taxon>Bacteria</taxon>
        <taxon>Pseudomonadati</taxon>
        <taxon>Pseudomonadota</taxon>
        <taxon>Betaproteobacteria</taxon>
        <taxon>Burkholderiales</taxon>
        <taxon>Alcaligenaceae</taxon>
        <taxon>Achromobacter</taxon>
    </lineage>
</organism>
<evidence type="ECO:0000256" key="7">
    <source>
        <dbReference type="ARBA" id="ARBA00023136"/>
    </source>
</evidence>
<dbReference type="EMBL" id="CP023270">
    <property type="protein sequence ID" value="AVJ26870.1"/>
    <property type="molecule type" value="Genomic_DNA"/>
</dbReference>
<evidence type="ECO:0000256" key="8">
    <source>
        <dbReference type="ARBA" id="ARBA00023237"/>
    </source>
</evidence>
<keyword evidence="6 10" id="KW-0732">Signal</keyword>
<dbReference type="GO" id="GO:0009297">
    <property type="term" value="P:pilus assembly"/>
    <property type="evidence" value="ECO:0007669"/>
    <property type="project" value="InterPro"/>
</dbReference>
<dbReference type="Gene3D" id="3.10.20.410">
    <property type="match status" value="1"/>
</dbReference>
<comment type="subcellular location">
    <subcellularLocation>
        <location evidence="1 9">Cell outer membrane</location>
        <topology evidence="1 9">Multi-pass membrane protein</topology>
    </subcellularLocation>
</comment>
<feature type="chain" id="PRO_5015459260" evidence="10">
    <location>
        <begin position="27"/>
        <end position="858"/>
    </location>
</feature>
<keyword evidence="4" id="KW-1134">Transmembrane beta strand</keyword>
<dbReference type="Gene3D" id="2.60.40.3110">
    <property type="match status" value="1"/>
</dbReference>
<keyword evidence="5 9" id="KW-0812">Transmembrane</keyword>
<dbReference type="Pfam" id="PF13954">
    <property type="entry name" value="PapC_N"/>
    <property type="match status" value="1"/>
</dbReference>
<dbReference type="OrthoDB" id="6554712at2"/>
<proteinExistence type="inferred from homology"/>
<comment type="similarity">
    <text evidence="2 9">Belongs to the fimbrial export usher family.</text>
</comment>
<keyword evidence="14" id="KW-1185">Reference proteome</keyword>
<dbReference type="AlphaFoldDB" id="A0A2S0I4B2"/>
<evidence type="ECO:0000256" key="10">
    <source>
        <dbReference type="SAM" id="SignalP"/>
    </source>
</evidence>
<dbReference type="Gene3D" id="2.60.40.2070">
    <property type="match status" value="1"/>
</dbReference>
<dbReference type="PANTHER" id="PTHR30451:SF20">
    <property type="entry name" value="FIMBRIAE USHER"/>
    <property type="match status" value="1"/>
</dbReference>
<feature type="domain" description="PapC N-terminal" evidence="12">
    <location>
        <begin position="39"/>
        <end position="183"/>
    </location>
</feature>
<evidence type="ECO:0000256" key="1">
    <source>
        <dbReference type="ARBA" id="ARBA00004571"/>
    </source>
</evidence>
<gene>
    <name evidence="13" type="ORF">CLM73_06895</name>
</gene>
<keyword evidence="9" id="KW-1029">Fimbrium biogenesis</keyword>
<feature type="signal peptide" evidence="10">
    <location>
        <begin position="1"/>
        <end position="26"/>
    </location>
</feature>
<evidence type="ECO:0000256" key="2">
    <source>
        <dbReference type="ARBA" id="ARBA00008064"/>
    </source>
</evidence>
<evidence type="ECO:0000259" key="11">
    <source>
        <dbReference type="Pfam" id="PF13953"/>
    </source>
</evidence>
<dbReference type="Pfam" id="PF00577">
    <property type="entry name" value="Usher"/>
    <property type="match status" value="1"/>
</dbReference>
<keyword evidence="8 9" id="KW-0998">Cell outer membrane</keyword>
<dbReference type="InterPro" id="IPR042186">
    <property type="entry name" value="FimD_plug_dom"/>
</dbReference>
<evidence type="ECO:0000259" key="12">
    <source>
        <dbReference type="Pfam" id="PF13954"/>
    </source>
</evidence>
<dbReference type="PROSITE" id="PS01151">
    <property type="entry name" value="FIMBRIAL_USHER"/>
    <property type="match status" value="1"/>
</dbReference>
<evidence type="ECO:0000313" key="14">
    <source>
        <dbReference type="Proteomes" id="UP000239477"/>
    </source>
</evidence>